<dbReference type="InterPro" id="IPR036942">
    <property type="entry name" value="Beta-barrel_TonB_sf"/>
</dbReference>
<evidence type="ECO:0000256" key="1">
    <source>
        <dbReference type="ARBA" id="ARBA00004571"/>
    </source>
</evidence>
<comment type="subcellular location">
    <subcellularLocation>
        <location evidence="1">Cell outer membrane</location>
        <topology evidence="1">Multi-pass membrane protein</topology>
    </subcellularLocation>
</comment>
<reference evidence="14" key="2">
    <citation type="submission" date="2014-02" db="EMBL/GenBank/DDBJ databases">
        <title>Complete Genome Sequence of Neisseria meningitides, serogroup A strain 510612.</title>
        <authorList>
            <person name="Zhang X."/>
            <person name="Zhang Y."/>
            <person name="Yang J."/>
            <person name="Zhu Y."/>
            <person name="Jin Q."/>
        </authorList>
    </citation>
    <scope>NUCLEOTIDE SEQUENCE</scope>
    <source>
        <strain evidence="14">NMA510612</strain>
    </source>
</reference>
<keyword evidence="2" id="KW-0813">Transport</keyword>
<evidence type="ECO:0000256" key="8">
    <source>
        <dbReference type="ARBA" id="ARBA00023065"/>
    </source>
</evidence>
<keyword evidence="7" id="KW-0408">Iron</keyword>
<keyword evidence="6" id="KW-0732">Signal</keyword>
<evidence type="ECO:0000256" key="11">
    <source>
        <dbReference type="ARBA" id="ARBA00023237"/>
    </source>
</evidence>
<evidence type="ECO:0000256" key="5">
    <source>
        <dbReference type="ARBA" id="ARBA00022692"/>
    </source>
</evidence>
<evidence type="ECO:0000256" key="9">
    <source>
        <dbReference type="ARBA" id="ARBA00023077"/>
    </source>
</evidence>
<keyword evidence="8" id="KW-0406">Ion transport</keyword>
<feature type="domain" description="TonB-dependent receptor-like beta-barrel" evidence="12">
    <location>
        <begin position="9"/>
        <end position="90"/>
    </location>
</feature>
<keyword evidence="10" id="KW-0472">Membrane</keyword>
<dbReference type="KEGG" id="nmx:NMA510612_2494"/>
<keyword evidence="11" id="KW-0998">Cell outer membrane</keyword>
<dbReference type="GO" id="GO:0009279">
    <property type="term" value="C:cell outer membrane"/>
    <property type="evidence" value="ECO:0007669"/>
    <property type="project" value="UniProtKB-SubCell"/>
</dbReference>
<dbReference type="PANTHER" id="PTHR32552">
    <property type="entry name" value="FERRICHROME IRON RECEPTOR-RELATED"/>
    <property type="match status" value="1"/>
</dbReference>
<dbReference type="GO" id="GO:0015344">
    <property type="term" value="F:siderophore uptake transmembrane transporter activity"/>
    <property type="evidence" value="ECO:0007669"/>
    <property type="project" value="TreeGrafter"/>
</dbReference>
<dbReference type="Gene3D" id="2.40.170.20">
    <property type="entry name" value="TonB-dependent receptor, beta-barrel domain"/>
    <property type="match status" value="1"/>
</dbReference>
<sequence>MQAKVVEDKENPDRVGIHLNNTSNVTGNLFFRYTPTENLYGEIGVTGTGKRYGYDSRNKEVTTLPGFARVDAMLGWNHKNVNVTFAAANLFNQKYWRSDSMPGNPRGYTARVNYRF</sequence>
<dbReference type="PATRIC" id="fig|487.517.peg.2452"/>
<evidence type="ECO:0000256" key="3">
    <source>
        <dbReference type="ARBA" id="ARBA00022452"/>
    </source>
</evidence>
<evidence type="ECO:0000256" key="7">
    <source>
        <dbReference type="ARBA" id="ARBA00023004"/>
    </source>
</evidence>
<keyword evidence="9" id="KW-0798">TonB box</keyword>
<accession>X5EM73</accession>
<organism evidence="13 14">
    <name type="scientific">Neisseria meningitidis</name>
    <dbReference type="NCBI Taxonomy" id="487"/>
    <lineage>
        <taxon>Bacteria</taxon>
        <taxon>Pseudomonadati</taxon>
        <taxon>Pseudomonadota</taxon>
        <taxon>Betaproteobacteria</taxon>
        <taxon>Neisseriales</taxon>
        <taxon>Neisseriaceae</taxon>
        <taxon>Neisseria</taxon>
    </lineage>
</organism>
<dbReference type="SUPFAM" id="SSF56935">
    <property type="entry name" value="Porins"/>
    <property type="match status" value="1"/>
</dbReference>
<evidence type="ECO:0000313" key="13">
    <source>
        <dbReference type="EMBL" id="AHW76750.1"/>
    </source>
</evidence>
<reference evidence="13 14" key="1">
    <citation type="journal article" date="2014" name="Genome Announc.">
        <title>Complete Genome Sequence of Neisseria meningitidis Serogroup A Strain NMA510612, Isolated from a Patient with Bacterial Meningitis in China.</title>
        <authorList>
            <person name="Zhang Y."/>
            <person name="Yang J."/>
            <person name="Xu L."/>
            <person name="Zhu Y."/>
            <person name="Liu B."/>
            <person name="Shao Z."/>
            <person name="Zhang X."/>
            <person name="Jin Q."/>
        </authorList>
    </citation>
    <scope>NUCLEOTIDE SEQUENCE [LARGE SCALE GENOMIC DNA]</scope>
    <source>
        <strain evidence="14">NMA510612</strain>
    </source>
</reference>
<proteinExistence type="predicted"/>
<gene>
    <name evidence="13" type="ORF">NMA510612_2494</name>
</gene>
<keyword evidence="13" id="KW-0675">Receptor</keyword>
<dbReference type="Proteomes" id="UP000023582">
    <property type="component" value="Chromosome"/>
</dbReference>
<dbReference type="AlphaFoldDB" id="X5EM73"/>
<dbReference type="PANTHER" id="PTHR32552:SF68">
    <property type="entry name" value="FERRICHROME OUTER MEMBRANE TRANSPORTER_PHAGE RECEPTOR"/>
    <property type="match status" value="1"/>
</dbReference>
<evidence type="ECO:0000256" key="10">
    <source>
        <dbReference type="ARBA" id="ARBA00023136"/>
    </source>
</evidence>
<evidence type="ECO:0000256" key="6">
    <source>
        <dbReference type="ARBA" id="ARBA00022729"/>
    </source>
</evidence>
<protein>
    <submittedName>
        <fullName evidence="13">TonB-dependent receptor protein</fullName>
    </submittedName>
</protein>
<dbReference type="InterPro" id="IPR000531">
    <property type="entry name" value="Beta-barrel_TonB"/>
</dbReference>
<keyword evidence="5" id="KW-0812">Transmembrane</keyword>
<evidence type="ECO:0000256" key="4">
    <source>
        <dbReference type="ARBA" id="ARBA00022496"/>
    </source>
</evidence>
<dbReference type="InterPro" id="IPR039426">
    <property type="entry name" value="TonB-dep_rcpt-like"/>
</dbReference>
<dbReference type="EMBL" id="CP007524">
    <property type="protein sequence ID" value="AHW76750.1"/>
    <property type="molecule type" value="Genomic_DNA"/>
</dbReference>
<evidence type="ECO:0000256" key="2">
    <source>
        <dbReference type="ARBA" id="ARBA00022448"/>
    </source>
</evidence>
<dbReference type="Pfam" id="PF00593">
    <property type="entry name" value="TonB_dep_Rec_b-barrel"/>
    <property type="match status" value="1"/>
</dbReference>
<keyword evidence="4" id="KW-0410">Iron transport</keyword>
<name>X5EM73_NEIME</name>
<evidence type="ECO:0000313" key="14">
    <source>
        <dbReference type="Proteomes" id="UP000023582"/>
    </source>
</evidence>
<keyword evidence="3" id="KW-1134">Transmembrane beta strand</keyword>
<evidence type="ECO:0000259" key="12">
    <source>
        <dbReference type="Pfam" id="PF00593"/>
    </source>
</evidence>